<dbReference type="SMART" id="SM00456">
    <property type="entry name" value="WW"/>
    <property type="match status" value="1"/>
</dbReference>
<dbReference type="InterPro" id="IPR001202">
    <property type="entry name" value="WW_dom"/>
</dbReference>
<feature type="compositionally biased region" description="Pro residues" evidence="1">
    <location>
        <begin position="1136"/>
        <end position="1146"/>
    </location>
</feature>
<dbReference type="STRING" id="139825.A0A401H3Z5"/>
<name>A0A401H3Z5_9APHY</name>
<evidence type="ECO:0000256" key="1">
    <source>
        <dbReference type="SAM" id="MobiDB-lite"/>
    </source>
</evidence>
<evidence type="ECO:0000313" key="3">
    <source>
        <dbReference type="EMBL" id="GBE89166.1"/>
    </source>
</evidence>
<feature type="compositionally biased region" description="Gly residues" evidence="1">
    <location>
        <begin position="1337"/>
        <end position="1355"/>
    </location>
</feature>
<feature type="region of interest" description="Disordered" evidence="1">
    <location>
        <begin position="704"/>
        <end position="1202"/>
    </location>
</feature>
<feature type="compositionally biased region" description="Basic and acidic residues" evidence="1">
    <location>
        <begin position="1024"/>
        <end position="1033"/>
    </location>
</feature>
<feature type="compositionally biased region" description="Polar residues" evidence="1">
    <location>
        <begin position="142"/>
        <end position="153"/>
    </location>
</feature>
<feature type="compositionally biased region" description="Basic residues" evidence="1">
    <location>
        <begin position="246"/>
        <end position="258"/>
    </location>
</feature>
<reference evidence="3 4" key="1">
    <citation type="journal article" date="2018" name="Sci. Rep.">
        <title>Genome sequence of the cauliflower mushroom Sparassis crispa (Hanabiratake) and its association with beneficial usage.</title>
        <authorList>
            <person name="Kiyama R."/>
            <person name="Furutani Y."/>
            <person name="Kawaguchi K."/>
            <person name="Nakanishi T."/>
        </authorList>
    </citation>
    <scope>NUCLEOTIDE SEQUENCE [LARGE SCALE GENOMIC DNA]</scope>
</reference>
<dbReference type="GeneID" id="38786083"/>
<dbReference type="InterPro" id="IPR036020">
    <property type="entry name" value="WW_dom_sf"/>
</dbReference>
<protein>
    <recommendedName>
        <fullName evidence="2">WW domain-containing protein</fullName>
    </recommendedName>
</protein>
<feature type="compositionally biased region" description="Acidic residues" evidence="1">
    <location>
        <begin position="1"/>
        <end position="18"/>
    </location>
</feature>
<feature type="compositionally biased region" description="Polar residues" evidence="1">
    <location>
        <begin position="642"/>
        <end position="654"/>
    </location>
</feature>
<feature type="region of interest" description="Disordered" evidence="1">
    <location>
        <begin position="1224"/>
        <end position="1383"/>
    </location>
</feature>
<dbReference type="OrthoDB" id="548295at2759"/>
<dbReference type="PROSITE" id="PS50020">
    <property type="entry name" value="WW_DOMAIN_2"/>
    <property type="match status" value="1"/>
</dbReference>
<feature type="compositionally biased region" description="Basic and acidic residues" evidence="1">
    <location>
        <begin position="826"/>
        <end position="843"/>
    </location>
</feature>
<dbReference type="EMBL" id="BFAD01000015">
    <property type="protein sequence ID" value="GBE89166.1"/>
    <property type="molecule type" value="Genomic_DNA"/>
</dbReference>
<feature type="compositionally biased region" description="Basic and acidic residues" evidence="1">
    <location>
        <begin position="514"/>
        <end position="530"/>
    </location>
</feature>
<feature type="compositionally biased region" description="Basic and acidic residues" evidence="1">
    <location>
        <begin position="868"/>
        <end position="882"/>
    </location>
</feature>
<feature type="compositionally biased region" description="Basic and acidic residues" evidence="1">
    <location>
        <begin position="1147"/>
        <end position="1188"/>
    </location>
</feature>
<feature type="compositionally biased region" description="Pro residues" evidence="1">
    <location>
        <begin position="1244"/>
        <end position="1256"/>
    </location>
</feature>
<feature type="compositionally biased region" description="Basic and acidic residues" evidence="1">
    <location>
        <begin position="1089"/>
        <end position="1128"/>
    </location>
</feature>
<feature type="compositionally biased region" description="Basic and acidic residues" evidence="1">
    <location>
        <begin position="945"/>
        <end position="955"/>
    </location>
</feature>
<gene>
    <name evidence="3" type="ORF">SCP_1501740</name>
</gene>
<feature type="compositionally biased region" description="Basic residues" evidence="1">
    <location>
        <begin position="1364"/>
        <end position="1377"/>
    </location>
</feature>
<feature type="compositionally biased region" description="Pro residues" evidence="1">
    <location>
        <begin position="613"/>
        <end position="623"/>
    </location>
</feature>
<feature type="compositionally biased region" description="Basic and acidic residues" evidence="1">
    <location>
        <begin position="971"/>
        <end position="983"/>
    </location>
</feature>
<feature type="compositionally biased region" description="Polar residues" evidence="1">
    <location>
        <begin position="994"/>
        <end position="1003"/>
    </location>
</feature>
<dbReference type="InParanoid" id="A0A401H3Z5"/>
<keyword evidence="4" id="KW-1185">Reference proteome</keyword>
<feature type="compositionally biased region" description="Basic and acidic residues" evidence="1">
    <location>
        <begin position="285"/>
        <end position="303"/>
    </location>
</feature>
<evidence type="ECO:0000313" key="4">
    <source>
        <dbReference type="Proteomes" id="UP000287166"/>
    </source>
</evidence>
<sequence>MMEEESEVLDWGNEDDESQIVQQRASADGDDTWRDPEDAEAEDAVSLGGDEDDLQDYYAYQTTEQDDTKGKTPAPKSSSLSQLQQQKRDYQREQSGSSQKQPPPPQSSDSPNVRPTQSHNKFTHALPPKPVVSVAPFVHPSPAQTSTLASSMVQRERRSNGLGKSTSGGDDVLPPDWEVRYSRNGSRDAYYYNIKTHESTWTQPSLVSGRASPSKDRENGATPVLEASPLDGEVPGRFDSAERGSSSRHGRKDTKRKASPSAALSYEDRHYRPGGSSHPSTNVDSSERKDDRGVYGASPHREASYSIPSPRIDERRRSRSTTPPRREHHAQDRSTRSRREGTPPRMPADHYTWRESHRDIPSPQYLSERDRIPPRPSASFEPLPVQIPDGRPRGHPQQTDVDSLSVRHNRDEWPAPRNRSPPPHLREASPNLRRIPEGPILAHSPAIAPSVSVGSRLKSKFDSPANVPAPPLARDLSREHNVYLPADSVPQRRGRDVEISDTGPDFEPKRRRVDNRMADFHRVSAADTHHVSGLPQRPEHAPFTSPVAQSDQSRSRKRPPLPPQSTRFAEASRPVPPPPSNPESTQGGPPYPPLRQVYDGGAPRRYTDVSSEMPPPRRPPPVQPTRDVEPEGNMRAPPTRPSGRSSTRFDNTTVVPREPRDFVAPPERAPADIDHARGRMTALRIQDGTRANMGMHADRLGVDVQMDAPPRGPRAMASKGSAVSYAPPSPPIISPKTSYLNLRPMPQEPAPSAPGRFNFRFSQQLSQPPLAGNEGWAELRERQEPPSRYPKGPAMNRDTQPRKFDEPRNTGLPLPPDRQTGMQEVIEPKHQDMQDRRFSRRDAGGPPLPVSGTNSVPIGNRNALPEPPIERPPVRPPNDRGRPSTTSNNDSARGRPPHGSSAPQDEFDEMGRRYRPTPDSPVSHYRIPPVVPESPQRRPSIASEPRSDVLVKERPPPAADTYQNSTVPTRPRIDTYRNAEGRPRVSRFGPQTAPIPQSSSPAVTEQPRVWITREQSMEGQNRPRGGDQPEDFRPPSNVTPSRIEPPRELPRREEPAGPPRSFNDGGNQGGRFDSAPRLNVANSPRKRQRETTPERGRDRPSPAETRTRGRRTSLEGRLSSHYDEHYADTRYAPQEALPPPSLPVRPPSRDIYPEMRPRAPYNDHRDHPPPYREEAPLRWDRPDPEKAPDQPTAPARLHPDRARLIDPVPAPSVIVDVPMRTSKPVRIRRPPPMSAQTLQESFTPPIPMALRDPPPSHIREDKRGGDMIEPLPERSTRPSARRGGSLLDRLSMDHPSPGPSDVMSPSLRERVETLPNKPDDNMGGVPPDVLDIDYEMNGGGSGGGDGSGNGNGGGEYAYRGMARGGKRRGMKPKRGGRRGGVLA</sequence>
<comment type="caution">
    <text evidence="3">The sequence shown here is derived from an EMBL/GenBank/DDBJ whole genome shotgun (WGS) entry which is preliminary data.</text>
</comment>
<evidence type="ECO:0000259" key="2">
    <source>
        <dbReference type="PROSITE" id="PS50020"/>
    </source>
</evidence>
<feature type="compositionally biased region" description="Basic and acidic residues" evidence="1">
    <location>
        <begin position="1307"/>
        <end position="1320"/>
    </location>
</feature>
<proteinExistence type="predicted"/>
<feature type="domain" description="WW" evidence="2">
    <location>
        <begin position="171"/>
        <end position="206"/>
    </location>
</feature>
<feature type="compositionally biased region" description="Basic and acidic residues" evidence="1">
    <location>
        <begin position="799"/>
        <end position="808"/>
    </location>
</feature>
<dbReference type="RefSeq" id="XP_027620079.1">
    <property type="nucleotide sequence ID" value="XM_027764278.1"/>
</dbReference>
<organism evidence="3 4">
    <name type="scientific">Sparassis crispa</name>
    <dbReference type="NCBI Taxonomy" id="139825"/>
    <lineage>
        <taxon>Eukaryota</taxon>
        <taxon>Fungi</taxon>
        <taxon>Dikarya</taxon>
        <taxon>Basidiomycota</taxon>
        <taxon>Agaricomycotina</taxon>
        <taxon>Agaricomycetes</taxon>
        <taxon>Polyporales</taxon>
        <taxon>Sparassidaceae</taxon>
        <taxon>Sparassis</taxon>
    </lineage>
</organism>
<dbReference type="Proteomes" id="UP000287166">
    <property type="component" value="Unassembled WGS sequence"/>
</dbReference>
<feature type="compositionally biased region" description="Basic and acidic residues" evidence="1">
    <location>
        <begin position="1044"/>
        <end position="1055"/>
    </location>
</feature>
<feature type="compositionally biased region" description="Acidic residues" evidence="1">
    <location>
        <begin position="37"/>
        <end position="55"/>
    </location>
</feature>
<accession>A0A401H3Z5</accession>
<feature type="compositionally biased region" description="Basic and acidic residues" evidence="1">
    <location>
        <begin position="329"/>
        <end position="360"/>
    </location>
</feature>
<feature type="compositionally biased region" description="Basic and acidic residues" evidence="1">
    <location>
        <begin position="1257"/>
        <end position="1276"/>
    </location>
</feature>
<dbReference type="CDD" id="cd00201">
    <property type="entry name" value="WW"/>
    <property type="match status" value="1"/>
</dbReference>
<feature type="region of interest" description="Disordered" evidence="1">
    <location>
        <begin position="1"/>
        <end position="180"/>
    </location>
</feature>
<dbReference type="Gene3D" id="2.20.70.10">
    <property type="match status" value="1"/>
</dbReference>
<dbReference type="SUPFAM" id="SSF51045">
    <property type="entry name" value="WW domain"/>
    <property type="match status" value="1"/>
</dbReference>
<feature type="region of interest" description="Disordered" evidence="1">
    <location>
        <begin position="196"/>
        <end position="678"/>
    </location>
</feature>